<dbReference type="RefSeq" id="WP_394833058.1">
    <property type="nucleotide sequence ID" value="NZ_CP089929.1"/>
</dbReference>
<dbReference type="Gene3D" id="3.40.50.150">
    <property type="entry name" value="Vaccinia Virus protein VP39"/>
    <property type="match status" value="1"/>
</dbReference>
<dbReference type="InterPro" id="IPR013216">
    <property type="entry name" value="Methyltransf_11"/>
</dbReference>
<dbReference type="Proteomes" id="UP001374803">
    <property type="component" value="Chromosome"/>
</dbReference>
<dbReference type="PANTHER" id="PTHR43861:SF3">
    <property type="entry name" value="PUTATIVE (AFU_ORTHOLOGUE AFUA_2G14390)-RELATED"/>
    <property type="match status" value="1"/>
</dbReference>
<evidence type="ECO:0000259" key="2">
    <source>
        <dbReference type="Pfam" id="PF08241"/>
    </source>
</evidence>
<sequence>MSMRIYSTGSLTRGVLSPLDQVRLFERKYDPGSIAILQTLPLRREWRCLDIGAGAGSMSRWLAERVVQGNVVAVDLDTQHLAAAPNVTVQRADITQAAFEHASFDLVFARAAFGHLREPETTLRRAWNWLRPGGWMVVEDSYHLPPEHAPTEAGRILLAAYLRVLAEQGADLAWGRKLPRALARIGCIDVDARITPAGPGQSPADDDLIGLRLRQEGHRIVESGLVTSEQLAEFLAHLGSPLGRDLSVLMVSAWGRHS</sequence>
<keyword evidence="1" id="KW-0808">Transferase</keyword>
<name>A0ABZ2KXK9_9BACT</name>
<dbReference type="GO" id="GO:0032259">
    <property type="term" value="P:methylation"/>
    <property type="evidence" value="ECO:0007669"/>
    <property type="project" value="UniProtKB-KW"/>
</dbReference>
<keyword evidence="4" id="KW-1185">Reference proteome</keyword>
<dbReference type="CDD" id="cd02440">
    <property type="entry name" value="AdoMet_MTases"/>
    <property type="match status" value="1"/>
</dbReference>
<dbReference type="Pfam" id="PF08241">
    <property type="entry name" value="Methyltransf_11"/>
    <property type="match status" value="1"/>
</dbReference>
<evidence type="ECO:0000313" key="4">
    <source>
        <dbReference type="Proteomes" id="UP001374803"/>
    </source>
</evidence>
<accession>A0ABZ2KXK9</accession>
<dbReference type="SUPFAM" id="SSF53335">
    <property type="entry name" value="S-adenosyl-L-methionine-dependent methyltransferases"/>
    <property type="match status" value="1"/>
</dbReference>
<dbReference type="GO" id="GO:0008168">
    <property type="term" value="F:methyltransferase activity"/>
    <property type="evidence" value="ECO:0007669"/>
    <property type="project" value="UniProtKB-KW"/>
</dbReference>
<proteinExistence type="predicted"/>
<dbReference type="PANTHER" id="PTHR43861">
    <property type="entry name" value="TRANS-ACONITATE 2-METHYLTRANSFERASE-RELATED"/>
    <property type="match status" value="1"/>
</dbReference>
<organism evidence="3 4">
    <name type="scientific">Pendulispora rubella</name>
    <dbReference type="NCBI Taxonomy" id="2741070"/>
    <lineage>
        <taxon>Bacteria</taxon>
        <taxon>Pseudomonadati</taxon>
        <taxon>Myxococcota</taxon>
        <taxon>Myxococcia</taxon>
        <taxon>Myxococcales</taxon>
        <taxon>Sorangiineae</taxon>
        <taxon>Pendulisporaceae</taxon>
        <taxon>Pendulispora</taxon>
    </lineage>
</organism>
<evidence type="ECO:0000313" key="3">
    <source>
        <dbReference type="EMBL" id="WXB03428.1"/>
    </source>
</evidence>
<keyword evidence="3" id="KW-0489">Methyltransferase</keyword>
<evidence type="ECO:0000256" key="1">
    <source>
        <dbReference type="ARBA" id="ARBA00022679"/>
    </source>
</evidence>
<reference evidence="3" key="1">
    <citation type="submission" date="2021-12" db="EMBL/GenBank/DDBJ databases">
        <title>Discovery of the Pendulisporaceae a myxobacterial family with distinct sporulation behavior and unique specialized metabolism.</title>
        <authorList>
            <person name="Garcia R."/>
            <person name="Popoff A."/>
            <person name="Bader C.D."/>
            <person name="Loehr J."/>
            <person name="Walesch S."/>
            <person name="Walt C."/>
            <person name="Boldt J."/>
            <person name="Bunk B."/>
            <person name="Haeckl F.J.F.P.J."/>
            <person name="Gunesch A.P."/>
            <person name="Birkelbach J."/>
            <person name="Nuebel U."/>
            <person name="Pietschmann T."/>
            <person name="Bach T."/>
            <person name="Mueller R."/>
        </authorList>
    </citation>
    <scope>NUCLEOTIDE SEQUENCE</scope>
    <source>
        <strain evidence="3">MSr11367</strain>
    </source>
</reference>
<dbReference type="EMBL" id="CP089983">
    <property type="protein sequence ID" value="WXB03428.1"/>
    <property type="molecule type" value="Genomic_DNA"/>
</dbReference>
<protein>
    <submittedName>
        <fullName evidence="3">Methyltransferase domain-containing protein</fullName>
    </submittedName>
</protein>
<gene>
    <name evidence="3" type="ORF">LVJ94_41805</name>
</gene>
<feature type="domain" description="Methyltransferase type 11" evidence="2">
    <location>
        <begin position="49"/>
        <end position="138"/>
    </location>
</feature>
<dbReference type="InterPro" id="IPR029063">
    <property type="entry name" value="SAM-dependent_MTases_sf"/>
</dbReference>